<sequence>MLFGIKAPSSVQLTGWRKHFNSYSLQGRRNVKTHSHRFLNVLTDHTPAVRLSVSCSTSWLPMVSWW</sequence>
<evidence type="ECO:0000313" key="2">
    <source>
        <dbReference type="Proteomes" id="UP000694548"/>
    </source>
</evidence>
<dbReference type="Ensembl" id="ENSNFUT00015042283.1">
    <property type="protein sequence ID" value="ENSNFUP00015040507.1"/>
    <property type="gene ID" value="ENSNFUG00015019443.1"/>
</dbReference>
<name>A0A8C6PAM6_NOTFU</name>
<reference evidence="1" key="1">
    <citation type="submission" date="2025-08" db="UniProtKB">
        <authorList>
            <consortium name="Ensembl"/>
        </authorList>
    </citation>
    <scope>IDENTIFICATION</scope>
</reference>
<evidence type="ECO:0000313" key="1">
    <source>
        <dbReference type="Ensembl" id="ENSNFUP00015040507.1"/>
    </source>
</evidence>
<reference evidence="1" key="2">
    <citation type="submission" date="2025-09" db="UniProtKB">
        <authorList>
            <consortium name="Ensembl"/>
        </authorList>
    </citation>
    <scope>IDENTIFICATION</scope>
</reference>
<organism evidence="1 2">
    <name type="scientific">Nothobranchius furzeri</name>
    <name type="common">Turquoise killifish</name>
    <dbReference type="NCBI Taxonomy" id="105023"/>
    <lineage>
        <taxon>Eukaryota</taxon>
        <taxon>Metazoa</taxon>
        <taxon>Chordata</taxon>
        <taxon>Craniata</taxon>
        <taxon>Vertebrata</taxon>
        <taxon>Euteleostomi</taxon>
        <taxon>Actinopterygii</taxon>
        <taxon>Neopterygii</taxon>
        <taxon>Teleostei</taxon>
        <taxon>Neoteleostei</taxon>
        <taxon>Acanthomorphata</taxon>
        <taxon>Ovalentaria</taxon>
        <taxon>Atherinomorphae</taxon>
        <taxon>Cyprinodontiformes</taxon>
        <taxon>Nothobranchiidae</taxon>
        <taxon>Nothobranchius</taxon>
    </lineage>
</organism>
<dbReference type="InterPro" id="IPR009125">
    <property type="entry name" value="ATPMK"/>
</dbReference>
<keyword evidence="2" id="KW-1185">Reference proteome</keyword>
<dbReference type="Proteomes" id="UP000694548">
    <property type="component" value="Unassembled WGS sequence"/>
</dbReference>
<protein>
    <submittedName>
        <fullName evidence="1">Uncharacterized protein</fullName>
    </submittedName>
</protein>
<dbReference type="GeneTree" id="ENSGT00940000178055"/>
<accession>A0A8C6PAM6</accession>
<proteinExistence type="predicted"/>
<dbReference type="Pfam" id="PF14960">
    <property type="entry name" value="ATP_synth_reg"/>
    <property type="match status" value="1"/>
</dbReference>
<dbReference type="AlphaFoldDB" id="A0A8C6PAM6"/>